<keyword evidence="3" id="KW-1185">Reference proteome</keyword>
<dbReference type="PROSITE" id="PS51464">
    <property type="entry name" value="SIS"/>
    <property type="match status" value="1"/>
</dbReference>
<dbReference type="SUPFAM" id="SSF53697">
    <property type="entry name" value="SIS domain"/>
    <property type="match status" value="1"/>
</dbReference>
<dbReference type="RefSeq" id="WP_045830712.1">
    <property type="nucleotide sequence ID" value="NZ_JZRB01000042.1"/>
</dbReference>
<dbReference type="Proteomes" id="UP000033651">
    <property type="component" value="Unassembled WGS sequence"/>
</dbReference>
<dbReference type="PATRIC" id="fig|345309.4.peg.3071"/>
<dbReference type="EMBL" id="JZRB01000042">
    <property type="protein sequence ID" value="KJV28881.1"/>
    <property type="molecule type" value="Genomic_DNA"/>
</dbReference>
<dbReference type="GO" id="GO:1901135">
    <property type="term" value="P:carbohydrate derivative metabolic process"/>
    <property type="evidence" value="ECO:0007669"/>
    <property type="project" value="InterPro"/>
</dbReference>
<sequence>MTVPSNDAVLSLAGLRGMPGARQRELGFADTLREILQQPATWRTTAGSQGAGFRAVLDRAMAARPAQLAITGSGSSVYVGEALAPVLQAELWIPARAVPAGDLLTHRAGALPGPNGLLISIARSGDSPESVGAVDAVLAHAPGWRHLVITCNAAGRLATRYVDEPRVDVVVLDPRTNDRSLVMTSSFTNMLLAGSALGATRPADGAAALVERVFDVYADAIAAVAAAERDTAVYLGTAGAFGAARESALKMLEMSGGDTVTLAETFLGFRHGPMAWLNRGGVLVAFLSGDAAVRAYEVDLLRELDAKALGDTRLVVGQDIDPALVGARGLAVDLPGLYALPPAQQLLVHTAVGQLFAFFRCLALGHRPDTPSEGVLTRVVGEFTLHEGDAA</sequence>
<dbReference type="OrthoDB" id="9779207at2"/>
<dbReference type="GO" id="GO:0097367">
    <property type="term" value="F:carbohydrate derivative binding"/>
    <property type="evidence" value="ECO:0007669"/>
    <property type="project" value="InterPro"/>
</dbReference>
<organism evidence="2 3">
    <name type="scientific">Luteibacter yeojuensis</name>
    <dbReference type="NCBI Taxonomy" id="345309"/>
    <lineage>
        <taxon>Bacteria</taxon>
        <taxon>Pseudomonadati</taxon>
        <taxon>Pseudomonadota</taxon>
        <taxon>Gammaproteobacteria</taxon>
        <taxon>Lysobacterales</taxon>
        <taxon>Rhodanobacteraceae</taxon>
        <taxon>Luteibacter</taxon>
    </lineage>
</organism>
<evidence type="ECO:0000313" key="3">
    <source>
        <dbReference type="Proteomes" id="UP000033651"/>
    </source>
</evidence>
<dbReference type="GO" id="GO:0016853">
    <property type="term" value="F:isomerase activity"/>
    <property type="evidence" value="ECO:0007669"/>
    <property type="project" value="UniProtKB-KW"/>
</dbReference>
<name>A0A0F3KCK8_9GAMM</name>
<reference evidence="2 3" key="1">
    <citation type="submission" date="2015-03" db="EMBL/GenBank/DDBJ databases">
        <title>Draft genome sequence of Luteibacter yeojuensis strain SU11.</title>
        <authorList>
            <person name="Sulaiman J."/>
            <person name="Priya K."/>
            <person name="Chan K.-G."/>
        </authorList>
    </citation>
    <scope>NUCLEOTIDE SEQUENCE [LARGE SCALE GENOMIC DNA]</scope>
    <source>
        <strain evidence="2 3">SU11</strain>
    </source>
</reference>
<evidence type="ECO:0000313" key="2">
    <source>
        <dbReference type="EMBL" id="KJV28881.1"/>
    </source>
</evidence>
<dbReference type="InterPro" id="IPR046348">
    <property type="entry name" value="SIS_dom_sf"/>
</dbReference>
<gene>
    <name evidence="2" type="ORF">VI08_16455</name>
</gene>
<comment type="caution">
    <text evidence="2">The sequence shown here is derived from an EMBL/GenBank/DDBJ whole genome shotgun (WGS) entry which is preliminary data.</text>
</comment>
<accession>A0A0F3KCK8</accession>
<evidence type="ECO:0000259" key="1">
    <source>
        <dbReference type="PROSITE" id="PS51464"/>
    </source>
</evidence>
<protein>
    <submittedName>
        <fullName evidence="2">Tagatose-6-phosphate ketose isomerase</fullName>
    </submittedName>
</protein>
<keyword evidence="2" id="KW-0413">Isomerase</keyword>
<dbReference type="AlphaFoldDB" id="A0A0F3KCK8"/>
<feature type="domain" description="SIS" evidence="1">
    <location>
        <begin position="57"/>
        <end position="208"/>
    </location>
</feature>
<proteinExistence type="predicted"/>
<dbReference type="Gene3D" id="3.40.50.10490">
    <property type="entry name" value="Glucose-6-phosphate isomerase like protein, domain 1"/>
    <property type="match status" value="2"/>
</dbReference>
<dbReference type="InterPro" id="IPR001347">
    <property type="entry name" value="SIS_dom"/>
</dbReference>